<name>A0A840VQD4_9ACTN</name>
<dbReference type="AlphaFoldDB" id="A0A840VQD4"/>
<dbReference type="EMBL" id="JACHDP010000001">
    <property type="protein sequence ID" value="MBB5479252.1"/>
    <property type="molecule type" value="Genomic_DNA"/>
</dbReference>
<evidence type="ECO:0000313" key="2">
    <source>
        <dbReference type="EMBL" id="MBB5479252.1"/>
    </source>
</evidence>
<sequence length="194" mass="21084">MVAGPFQQPSLVARPSAGHPHPAGLPADPHPTGPRPSRLPADPHPGRLSADPHPIGLPGEPRPAGLAGDVHALGRAVAVATTEPRWREEVLLRLRPVGQGFDEHVRVTEGPAGLYRELLTQSPRLDHGVRLLTREHAAIIAAILAVQRVAEQPEVNPDELRHRAGHLLRRLARHRRRGADLLWEAYQTDLGGET</sequence>
<evidence type="ECO:0000313" key="3">
    <source>
        <dbReference type="Proteomes" id="UP000586947"/>
    </source>
</evidence>
<gene>
    <name evidence="2" type="ORF">HNR20_003757</name>
</gene>
<dbReference type="RefSeq" id="WP_229686978.1">
    <property type="nucleotide sequence ID" value="NZ_BMNF01000001.1"/>
</dbReference>
<comment type="caution">
    <text evidence="2">The sequence shown here is derived from an EMBL/GenBank/DDBJ whole genome shotgun (WGS) entry which is preliminary data.</text>
</comment>
<accession>A0A840VQD4</accession>
<evidence type="ECO:0000256" key="1">
    <source>
        <dbReference type="SAM" id="MobiDB-lite"/>
    </source>
</evidence>
<proteinExistence type="predicted"/>
<reference evidence="2 3" key="1">
    <citation type="submission" date="2020-08" db="EMBL/GenBank/DDBJ databases">
        <title>Sequencing the genomes of 1000 actinobacteria strains.</title>
        <authorList>
            <person name="Klenk H.-P."/>
        </authorList>
    </citation>
    <scope>NUCLEOTIDE SEQUENCE [LARGE SCALE GENOMIC DNA]</scope>
    <source>
        <strain evidence="2 3">DSM 103125</strain>
    </source>
</reference>
<protein>
    <recommendedName>
        <fullName evidence="4">Hemerythrin-like domain-containing protein</fullName>
    </recommendedName>
</protein>
<organism evidence="2 3">
    <name type="scientific">Micromonospora parathelypteridis</name>
    <dbReference type="NCBI Taxonomy" id="1839617"/>
    <lineage>
        <taxon>Bacteria</taxon>
        <taxon>Bacillati</taxon>
        <taxon>Actinomycetota</taxon>
        <taxon>Actinomycetes</taxon>
        <taxon>Micromonosporales</taxon>
        <taxon>Micromonosporaceae</taxon>
        <taxon>Micromonospora</taxon>
    </lineage>
</organism>
<keyword evidence="3" id="KW-1185">Reference proteome</keyword>
<evidence type="ECO:0008006" key="4">
    <source>
        <dbReference type="Google" id="ProtNLM"/>
    </source>
</evidence>
<feature type="region of interest" description="Disordered" evidence="1">
    <location>
        <begin position="1"/>
        <end position="67"/>
    </location>
</feature>
<dbReference type="Proteomes" id="UP000586947">
    <property type="component" value="Unassembled WGS sequence"/>
</dbReference>